<organism evidence="3 4">
    <name type="scientific">Pseudomonas brassicacearum subsp. neoaurantiaca</name>
    <dbReference type="NCBI Taxonomy" id="494916"/>
    <lineage>
        <taxon>Bacteria</taxon>
        <taxon>Pseudomonadati</taxon>
        <taxon>Pseudomonadota</taxon>
        <taxon>Gammaproteobacteria</taxon>
        <taxon>Pseudomonadales</taxon>
        <taxon>Pseudomonadaceae</taxon>
        <taxon>Pseudomonas</taxon>
    </lineage>
</organism>
<dbReference type="InterPro" id="IPR001509">
    <property type="entry name" value="Epimerase_deHydtase"/>
</dbReference>
<feature type="transmembrane region" description="Helical" evidence="1">
    <location>
        <begin position="373"/>
        <end position="391"/>
    </location>
</feature>
<dbReference type="InterPro" id="IPR051207">
    <property type="entry name" value="ComplexI_NDUFA9_subunit"/>
</dbReference>
<dbReference type="PANTHER" id="PTHR12126">
    <property type="entry name" value="NADH-UBIQUINONE OXIDOREDUCTASE 39 KDA SUBUNIT-RELATED"/>
    <property type="match status" value="1"/>
</dbReference>
<name>A0A7V8ZV80_9PSED</name>
<dbReference type="Pfam" id="PF01370">
    <property type="entry name" value="Epimerase"/>
    <property type="match status" value="1"/>
</dbReference>
<feature type="transmembrane region" description="Helical" evidence="1">
    <location>
        <begin position="303"/>
        <end position="323"/>
    </location>
</feature>
<dbReference type="InterPro" id="IPR036291">
    <property type="entry name" value="NAD(P)-bd_dom_sf"/>
</dbReference>
<comment type="caution">
    <text evidence="3">The sequence shown here is derived from an EMBL/GenBank/DDBJ whole genome shotgun (WGS) entry which is preliminary data.</text>
</comment>
<proteinExistence type="predicted"/>
<protein>
    <submittedName>
        <fullName evidence="3">SDR family oxidoreductase</fullName>
    </submittedName>
</protein>
<dbReference type="Proteomes" id="UP000572407">
    <property type="component" value="Unassembled WGS sequence"/>
</dbReference>
<dbReference type="EMBL" id="VDLV01000052">
    <property type="protein sequence ID" value="MBA1380938.1"/>
    <property type="molecule type" value="Genomic_DNA"/>
</dbReference>
<gene>
    <name evidence="3" type="ORF">FHK92_24625</name>
</gene>
<evidence type="ECO:0000313" key="4">
    <source>
        <dbReference type="Proteomes" id="UP000572407"/>
    </source>
</evidence>
<sequence>MKILLVGGSGFIGSNLLRALHGAGHSIIATSRQAQASSWPGVEWLALDLGLLANDPGHFSFPDDIDLLINAAGLLSVDTQALSLVQDYGARTLFDQAARRGVPVLQISALGASAQSDVPFLSSKGMADEYLSGLNNVSVVLRPSLVLGPGGASSGWLMGLSPWPVIPLLDLKARIQPVHIDDLAGAVLALLRHWPTESVVLPLVGPEPMTLAQLIDRLRAAQGWPPARYLKAPALLTQVGSRLGDRFGWRALNRQSVVLAQRDNLADPAVLASVCGYRAAPVQARLNEWPTVAQSSLRAIRPLMLVVLALIWLGTAVVCLGPGYEWGLRIMAEAGVHGAWAELAVISGALCDGILGVGMLLQRWRRQALRLQLALMLGYTLCISFVLPHYWFDPYAAVAKNLVLIVATLWLLWTEPRK</sequence>
<dbReference type="AlphaFoldDB" id="A0A7V8ZV80"/>
<feature type="domain" description="NAD-dependent epimerase/dehydratase" evidence="2">
    <location>
        <begin position="3"/>
        <end position="193"/>
    </location>
</feature>
<reference evidence="3 4" key="1">
    <citation type="submission" date="2019-06" db="EMBL/GenBank/DDBJ databases">
        <title>Analysis of the biodiversity of Brassica napus bacterial endophytes for the selection of potential efficient biofertilizers for rapeseed crops.</title>
        <authorList>
            <person name="Jimenez-Gomez A."/>
            <person name="Saati-Santamaria Z."/>
            <person name="Menendez E."/>
            <person name="Rivas R."/>
            <person name="Mateos P.F."/>
            <person name="Velazquez E."/>
            <person name="Garcia-Fraile P."/>
        </authorList>
    </citation>
    <scope>NUCLEOTIDE SEQUENCE [LARGE SCALE GENOMIC DNA]</scope>
    <source>
        <strain evidence="3 4">CDVBN10</strain>
    </source>
</reference>
<dbReference type="Gene3D" id="3.40.50.720">
    <property type="entry name" value="NAD(P)-binding Rossmann-like Domain"/>
    <property type="match status" value="1"/>
</dbReference>
<keyword evidence="1" id="KW-0812">Transmembrane</keyword>
<feature type="transmembrane region" description="Helical" evidence="1">
    <location>
        <begin position="397"/>
        <end position="413"/>
    </location>
</feature>
<evidence type="ECO:0000256" key="1">
    <source>
        <dbReference type="SAM" id="Phobius"/>
    </source>
</evidence>
<dbReference type="GO" id="GO:0044877">
    <property type="term" value="F:protein-containing complex binding"/>
    <property type="evidence" value="ECO:0007669"/>
    <property type="project" value="TreeGrafter"/>
</dbReference>
<dbReference type="RefSeq" id="WP_181290267.1">
    <property type="nucleotide sequence ID" value="NZ_VDLV01000052.1"/>
</dbReference>
<evidence type="ECO:0000313" key="3">
    <source>
        <dbReference type="EMBL" id="MBA1380938.1"/>
    </source>
</evidence>
<dbReference type="PANTHER" id="PTHR12126:SF11">
    <property type="entry name" value="NADH DEHYDROGENASE [UBIQUINONE] 1 ALPHA SUBCOMPLEX SUBUNIT 9, MITOCHONDRIAL"/>
    <property type="match status" value="1"/>
</dbReference>
<accession>A0A7V8ZV80</accession>
<evidence type="ECO:0000259" key="2">
    <source>
        <dbReference type="Pfam" id="PF01370"/>
    </source>
</evidence>
<keyword evidence="1" id="KW-1133">Transmembrane helix</keyword>
<dbReference type="SUPFAM" id="SSF51735">
    <property type="entry name" value="NAD(P)-binding Rossmann-fold domains"/>
    <property type="match status" value="1"/>
</dbReference>
<dbReference type="InterPro" id="IPR025695">
    <property type="entry name" value="DoxX-like"/>
</dbReference>
<dbReference type="Pfam" id="PF13781">
    <property type="entry name" value="DoxX_3"/>
    <property type="match status" value="1"/>
</dbReference>
<feature type="transmembrane region" description="Helical" evidence="1">
    <location>
        <begin position="343"/>
        <end position="361"/>
    </location>
</feature>
<keyword evidence="1" id="KW-0472">Membrane</keyword>